<evidence type="ECO:0000256" key="2">
    <source>
        <dbReference type="ARBA" id="ARBA00022723"/>
    </source>
</evidence>
<dbReference type="InterPro" id="IPR052035">
    <property type="entry name" value="ZnF_BED_domain_contain"/>
</dbReference>
<reference evidence="6 7" key="1">
    <citation type="submission" date="2019-08" db="EMBL/GenBank/DDBJ databases">
        <title>The genome of the soybean aphid Biotype 1, its phylome, world population structure and adaptation to the North American continent.</title>
        <authorList>
            <person name="Giordano R."/>
            <person name="Donthu R.K."/>
            <person name="Hernandez A.G."/>
            <person name="Wright C.L."/>
            <person name="Zimin A.V."/>
        </authorList>
    </citation>
    <scope>NUCLEOTIDE SEQUENCE [LARGE SCALE GENOMIC DNA]</scope>
    <source>
        <tissue evidence="6">Whole aphids</tissue>
    </source>
</reference>
<dbReference type="OrthoDB" id="6625897at2759"/>
<dbReference type="GO" id="GO:0008270">
    <property type="term" value="F:zinc ion binding"/>
    <property type="evidence" value="ECO:0007669"/>
    <property type="project" value="UniProtKB-KW"/>
</dbReference>
<dbReference type="AlphaFoldDB" id="A0A6G0SXF2"/>
<dbReference type="PANTHER" id="PTHR46481:SF10">
    <property type="entry name" value="ZINC FINGER BED DOMAIN-CONTAINING PROTEIN 39"/>
    <property type="match status" value="1"/>
</dbReference>
<comment type="caution">
    <text evidence="6">The sequence shown here is derived from an EMBL/GenBank/DDBJ whole genome shotgun (WGS) entry which is preliminary data.</text>
</comment>
<keyword evidence="4" id="KW-0862">Zinc</keyword>
<gene>
    <name evidence="6" type="ORF">AGLY_016573</name>
</gene>
<comment type="subcellular location">
    <subcellularLocation>
        <location evidence="1">Nucleus</location>
    </subcellularLocation>
</comment>
<dbReference type="EMBL" id="VYZN01000468">
    <property type="protein sequence ID" value="KAE9522942.1"/>
    <property type="molecule type" value="Genomic_DNA"/>
</dbReference>
<evidence type="ECO:0008006" key="8">
    <source>
        <dbReference type="Google" id="ProtNLM"/>
    </source>
</evidence>
<accession>A0A6G0SXF2</accession>
<keyword evidence="2" id="KW-0479">Metal-binding</keyword>
<protein>
    <recommendedName>
        <fullName evidence="8">DUF659 domain-containing protein</fullName>
    </recommendedName>
</protein>
<keyword evidence="3" id="KW-0863">Zinc-finger</keyword>
<proteinExistence type="predicted"/>
<keyword evidence="7" id="KW-1185">Reference proteome</keyword>
<evidence type="ECO:0000313" key="6">
    <source>
        <dbReference type="EMBL" id="KAE9522942.1"/>
    </source>
</evidence>
<evidence type="ECO:0000313" key="7">
    <source>
        <dbReference type="Proteomes" id="UP000475862"/>
    </source>
</evidence>
<name>A0A6G0SXF2_APHGL</name>
<evidence type="ECO:0000256" key="3">
    <source>
        <dbReference type="ARBA" id="ARBA00022771"/>
    </source>
</evidence>
<sequence length="376" mass="43581">MKNFIKHRLLDIQKRRLIYSVTGHFINNFWQLQSFNICTKEITHSHTSENLFETIQTVITEWKLDSKVQCISHDNAANITRAVKMMSLDGITSNPCAAHTLQLCIKKALDIQIFFILIKRASSIVSAFKHSYKRSYALENVLEQLGKPKLSLIQSCPTRWNSTMFMVERLLAIRQGIVTVMADRTHFTRHQSKKLEFIEENWDHCNILCNSLKPIHLATTVLCADQKVTISLIRPIIHSLIFKHLKINENENSLVTNFKTTVSQELSVRFEIGENSPEEVNIAQISCLLDPRYKNLNFEYSDNIKKNIKENVRSKILNLCTQSDIPNNVTPIQPTALDTLLGNDSEENIDEFTRYLLEPQINHNLDPNNWWLEYEK</sequence>
<dbReference type="PANTHER" id="PTHR46481">
    <property type="entry name" value="ZINC FINGER BED DOMAIN-CONTAINING PROTEIN 4"/>
    <property type="match status" value="1"/>
</dbReference>
<organism evidence="6 7">
    <name type="scientific">Aphis glycines</name>
    <name type="common">Soybean aphid</name>
    <dbReference type="NCBI Taxonomy" id="307491"/>
    <lineage>
        <taxon>Eukaryota</taxon>
        <taxon>Metazoa</taxon>
        <taxon>Ecdysozoa</taxon>
        <taxon>Arthropoda</taxon>
        <taxon>Hexapoda</taxon>
        <taxon>Insecta</taxon>
        <taxon>Pterygota</taxon>
        <taxon>Neoptera</taxon>
        <taxon>Paraneoptera</taxon>
        <taxon>Hemiptera</taxon>
        <taxon>Sternorrhyncha</taxon>
        <taxon>Aphidomorpha</taxon>
        <taxon>Aphidoidea</taxon>
        <taxon>Aphididae</taxon>
        <taxon>Aphidini</taxon>
        <taxon>Aphis</taxon>
        <taxon>Aphis</taxon>
    </lineage>
</organism>
<keyword evidence="5" id="KW-0539">Nucleus</keyword>
<dbReference type="Proteomes" id="UP000475862">
    <property type="component" value="Unassembled WGS sequence"/>
</dbReference>
<evidence type="ECO:0000256" key="5">
    <source>
        <dbReference type="ARBA" id="ARBA00023242"/>
    </source>
</evidence>
<dbReference type="InterPro" id="IPR012337">
    <property type="entry name" value="RNaseH-like_sf"/>
</dbReference>
<evidence type="ECO:0000256" key="1">
    <source>
        <dbReference type="ARBA" id="ARBA00004123"/>
    </source>
</evidence>
<dbReference type="GO" id="GO:0005634">
    <property type="term" value="C:nucleus"/>
    <property type="evidence" value="ECO:0007669"/>
    <property type="project" value="UniProtKB-SubCell"/>
</dbReference>
<evidence type="ECO:0000256" key="4">
    <source>
        <dbReference type="ARBA" id="ARBA00022833"/>
    </source>
</evidence>
<dbReference type="SUPFAM" id="SSF53098">
    <property type="entry name" value="Ribonuclease H-like"/>
    <property type="match status" value="1"/>
</dbReference>